<evidence type="ECO:0000313" key="4">
    <source>
        <dbReference type="EMBL" id="GMI28180.1"/>
    </source>
</evidence>
<dbReference type="Pfam" id="PF00400">
    <property type="entry name" value="WD40"/>
    <property type="match status" value="1"/>
</dbReference>
<dbReference type="GO" id="GO:0051015">
    <property type="term" value="F:actin filament binding"/>
    <property type="evidence" value="ECO:0007669"/>
    <property type="project" value="TreeGrafter"/>
</dbReference>
<dbReference type="InterPro" id="IPR036322">
    <property type="entry name" value="WD40_repeat_dom_sf"/>
</dbReference>
<dbReference type="PROSITE" id="PS50294">
    <property type="entry name" value="WD_REPEATS_REGION"/>
    <property type="match status" value="1"/>
</dbReference>
<sequence length="110" mass="11690">SQISTNPKDPNWVIYPAGRFVVVSNISTKESFVYRGHNADVTTAKFSSSGNYVASGDSSGKLRVWASNTPEKGSKLEIQALGGPISDLAWDGESKKIVLCGDGGSGFHVR</sequence>
<feature type="repeat" description="WD" evidence="3">
    <location>
        <begin position="34"/>
        <end position="65"/>
    </location>
</feature>
<dbReference type="GO" id="GO:0030042">
    <property type="term" value="P:actin filament depolymerization"/>
    <property type="evidence" value="ECO:0007669"/>
    <property type="project" value="TreeGrafter"/>
</dbReference>
<name>A0A9W7FYT9_9STRA</name>
<dbReference type="SUPFAM" id="SSF50978">
    <property type="entry name" value="WD40 repeat-like"/>
    <property type="match status" value="1"/>
</dbReference>
<dbReference type="PANTHER" id="PTHR19856:SF0">
    <property type="entry name" value="WD REPEAT-CONTAINING PROTEIN 1"/>
    <property type="match status" value="1"/>
</dbReference>
<dbReference type="GO" id="GO:0030864">
    <property type="term" value="C:cortical actin cytoskeleton"/>
    <property type="evidence" value="ECO:0007669"/>
    <property type="project" value="TreeGrafter"/>
</dbReference>
<organism evidence="4 5">
    <name type="scientific">Triparma retinervis</name>
    <dbReference type="NCBI Taxonomy" id="2557542"/>
    <lineage>
        <taxon>Eukaryota</taxon>
        <taxon>Sar</taxon>
        <taxon>Stramenopiles</taxon>
        <taxon>Ochrophyta</taxon>
        <taxon>Bolidophyceae</taxon>
        <taxon>Parmales</taxon>
        <taxon>Triparmaceae</taxon>
        <taxon>Triparma</taxon>
    </lineage>
</organism>
<evidence type="ECO:0000256" key="2">
    <source>
        <dbReference type="ARBA" id="ARBA00022737"/>
    </source>
</evidence>
<dbReference type="OrthoDB" id="2306at2759"/>
<keyword evidence="2" id="KW-0677">Repeat</keyword>
<proteinExistence type="predicted"/>
<dbReference type="AlphaFoldDB" id="A0A9W7FYT9"/>
<keyword evidence="1 3" id="KW-0853">WD repeat</keyword>
<evidence type="ECO:0000313" key="5">
    <source>
        <dbReference type="Proteomes" id="UP001165082"/>
    </source>
</evidence>
<evidence type="ECO:0000256" key="3">
    <source>
        <dbReference type="PROSITE-ProRule" id="PRU00221"/>
    </source>
</evidence>
<feature type="non-terminal residue" evidence="4">
    <location>
        <position position="1"/>
    </location>
</feature>
<dbReference type="InterPro" id="IPR001680">
    <property type="entry name" value="WD40_rpt"/>
</dbReference>
<dbReference type="PROSITE" id="PS50082">
    <property type="entry name" value="WD_REPEATS_2"/>
    <property type="match status" value="1"/>
</dbReference>
<protein>
    <recommendedName>
        <fullName evidence="6">Actin-interacting protein 1</fullName>
    </recommendedName>
</protein>
<accession>A0A9W7FYT9</accession>
<evidence type="ECO:0000256" key="1">
    <source>
        <dbReference type="ARBA" id="ARBA00022574"/>
    </source>
</evidence>
<dbReference type="PANTHER" id="PTHR19856">
    <property type="entry name" value="WD-REPEATCONTAINING PROTEIN WDR1"/>
    <property type="match status" value="1"/>
</dbReference>
<dbReference type="Proteomes" id="UP001165082">
    <property type="component" value="Unassembled WGS sequence"/>
</dbReference>
<dbReference type="Gene3D" id="2.130.10.10">
    <property type="entry name" value="YVTN repeat-like/Quinoprotein amine dehydrogenase"/>
    <property type="match status" value="1"/>
</dbReference>
<comment type="caution">
    <text evidence="4">The sequence shown here is derived from an EMBL/GenBank/DDBJ whole genome shotgun (WGS) entry which is preliminary data.</text>
</comment>
<gene>
    <name evidence="4" type="ORF">TrRE_jg3737</name>
</gene>
<dbReference type="InterPro" id="IPR015943">
    <property type="entry name" value="WD40/YVTN_repeat-like_dom_sf"/>
</dbReference>
<dbReference type="EMBL" id="BRXZ01008571">
    <property type="protein sequence ID" value="GMI28180.1"/>
    <property type="molecule type" value="Genomic_DNA"/>
</dbReference>
<keyword evidence="5" id="KW-1185">Reference proteome</keyword>
<reference evidence="4" key="1">
    <citation type="submission" date="2022-07" db="EMBL/GenBank/DDBJ databases">
        <title>Genome analysis of Parmales, a sister group of diatoms, reveals the evolutionary specialization of diatoms from phago-mixotrophs to photoautotrophs.</title>
        <authorList>
            <person name="Ban H."/>
            <person name="Sato S."/>
            <person name="Yoshikawa S."/>
            <person name="Kazumasa Y."/>
            <person name="Nakamura Y."/>
            <person name="Ichinomiya M."/>
            <person name="Saitoh K."/>
            <person name="Sato N."/>
            <person name="Blanc-Mathieu R."/>
            <person name="Endo H."/>
            <person name="Kuwata A."/>
            <person name="Ogata H."/>
        </authorList>
    </citation>
    <scope>NUCLEOTIDE SEQUENCE</scope>
</reference>
<evidence type="ECO:0008006" key="6">
    <source>
        <dbReference type="Google" id="ProtNLM"/>
    </source>
</evidence>
<dbReference type="SMART" id="SM00320">
    <property type="entry name" value="WD40"/>
    <property type="match status" value="1"/>
</dbReference>